<comment type="pathway">
    <text evidence="1 11">One-carbon metabolism; tetrahydrofolate interconversion.</text>
</comment>
<evidence type="ECO:0000256" key="9">
    <source>
        <dbReference type="ARBA" id="ARBA00023167"/>
    </source>
</evidence>
<name>A0ABV8SXH1_9GAMM</name>
<dbReference type="Gene3D" id="3.40.50.720">
    <property type="entry name" value="NAD(P)-binding Rossmann-like Domain"/>
    <property type="match status" value="1"/>
</dbReference>
<gene>
    <name evidence="11 14" type="primary">folD</name>
    <name evidence="14" type="ORF">ACFPN2_19775</name>
</gene>
<organism evidence="14 15">
    <name type="scientific">Steroidobacter flavus</name>
    <dbReference type="NCBI Taxonomy" id="1842136"/>
    <lineage>
        <taxon>Bacteria</taxon>
        <taxon>Pseudomonadati</taxon>
        <taxon>Pseudomonadota</taxon>
        <taxon>Gammaproteobacteria</taxon>
        <taxon>Steroidobacterales</taxon>
        <taxon>Steroidobacteraceae</taxon>
        <taxon>Steroidobacter</taxon>
    </lineage>
</organism>
<evidence type="ECO:0000256" key="5">
    <source>
        <dbReference type="ARBA" id="ARBA00022801"/>
    </source>
</evidence>
<feature type="domain" description="Tetrahydrofolate dehydrogenase/cyclohydrolase NAD(P)-binding" evidence="13">
    <location>
        <begin position="140"/>
        <end position="282"/>
    </location>
</feature>
<keyword evidence="5 11" id="KW-0378">Hydrolase</keyword>
<dbReference type="InterPro" id="IPR020631">
    <property type="entry name" value="THF_DH/CycHdrlase_NAD-bd_dom"/>
</dbReference>
<evidence type="ECO:0000313" key="14">
    <source>
        <dbReference type="EMBL" id="MFC4311348.1"/>
    </source>
</evidence>
<comment type="caution">
    <text evidence="14">The sequence shown here is derived from an EMBL/GenBank/DDBJ whole genome shotgun (WGS) entry which is preliminary data.</text>
</comment>
<evidence type="ECO:0000256" key="1">
    <source>
        <dbReference type="ARBA" id="ARBA00004777"/>
    </source>
</evidence>
<dbReference type="PROSITE" id="PS00766">
    <property type="entry name" value="THF_DHG_CYH_1"/>
    <property type="match status" value="1"/>
</dbReference>
<comment type="similarity">
    <text evidence="11">Belongs to the tetrahydrofolate dehydrogenase/cyclohydrolase family.</text>
</comment>
<dbReference type="Proteomes" id="UP001595904">
    <property type="component" value="Unassembled WGS sequence"/>
</dbReference>
<comment type="subunit">
    <text evidence="11">Homodimer.</text>
</comment>
<evidence type="ECO:0000256" key="11">
    <source>
        <dbReference type="HAMAP-Rule" id="MF_01576"/>
    </source>
</evidence>
<dbReference type="PRINTS" id="PR00085">
    <property type="entry name" value="THFDHDRGNASE"/>
</dbReference>
<feature type="binding site" evidence="11">
    <location>
        <begin position="166"/>
        <end position="168"/>
    </location>
    <ligand>
        <name>NADP(+)</name>
        <dbReference type="ChEBI" id="CHEBI:58349"/>
    </ligand>
</feature>
<evidence type="ECO:0000256" key="7">
    <source>
        <dbReference type="ARBA" id="ARBA00023002"/>
    </source>
</evidence>
<dbReference type="InterPro" id="IPR000672">
    <property type="entry name" value="THF_DH/CycHdrlase"/>
</dbReference>
<dbReference type="Gene3D" id="3.40.50.10860">
    <property type="entry name" value="Leucine Dehydrogenase, chain A, domain 1"/>
    <property type="match status" value="1"/>
</dbReference>
<evidence type="ECO:0000259" key="12">
    <source>
        <dbReference type="Pfam" id="PF00763"/>
    </source>
</evidence>
<keyword evidence="3 11" id="KW-0028">Amino-acid biosynthesis</keyword>
<dbReference type="Pfam" id="PF02882">
    <property type="entry name" value="THF_DHG_CYH_C"/>
    <property type="match status" value="1"/>
</dbReference>
<dbReference type="HAMAP" id="MF_01576">
    <property type="entry name" value="THF_DHG_CYH"/>
    <property type="match status" value="1"/>
</dbReference>
<comment type="function">
    <text evidence="11">Catalyzes the oxidation of 5,10-methylenetetrahydrofolate to 5,10-methenyltetrahydrofolate and then the hydrolysis of 5,10-methenyltetrahydrofolate to 10-formyltetrahydrofolate.</text>
</comment>
<keyword evidence="15" id="KW-1185">Reference proteome</keyword>
<dbReference type="EMBL" id="JBHSDU010000003">
    <property type="protein sequence ID" value="MFC4311348.1"/>
    <property type="molecule type" value="Genomic_DNA"/>
</dbReference>
<dbReference type="EC" id="1.5.1.5" evidence="11"/>
<evidence type="ECO:0000256" key="10">
    <source>
        <dbReference type="ARBA" id="ARBA00023268"/>
    </source>
</evidence>
<comment type="caution">
    <text evidence="11">Lacks conserved residue(s) required for the propagation of feature annotation.</text>
</comment>
<keyword evidence="10 11" id="KW-0511">Multifunctional enzyme</keyword>
<dbReference type="RefSeq" id="WP_380599606.1">
    <property type="nucleotide sequence ID" value="NZ_JBHSDU010000003.1"/>
</dbReference>
<sequence>MTAKIIDGKAIAKKLRAEYHARVDVLRSRHNVTPALAVILVGDNPASQSYVRNKIAGCKEVGIRSELVELPASTTEEQVLDHIERLNNDPTVHGILVQLPLPAHIRVSSVLEKISVEKDVDGFHLYNMGGLVTGSTVFSPCTPYGVQKILEHENIRVEGQNVVVVGASNIVGKPTALMLMQQDATVVICHKKTRDLGHFTLLADILVVAAGVPNLIVPQIVKTGAVVIDVGFNRLPDGRIVGDVDFEGVKEKASYITPVPGGVGQMTVTMLLHNTILSAERAATATTSPFRRRA</sequence>
<evidence type="ECO:0000313" key="15">
    <source>
        <dbReference type="Proteomes" id="UP001595904"/>
    </source>
</evidence>
<dbReference type="GO" id="GO:0004488">
    <property type="term" value="F:methylenetetrahydrofolate dehydrogenase (NADP+) activity"/>
    <property type="evidence" value="ECO:0007669"/>
    <property type="project" value="UniProtKB-EC"/>
</dbReference>
<dbReference type="CDD" id="cd01080">
    <property type="entry name" value="NAD_bind_m-THF_DH_Cyclohyd"/>
    <property type="match status" value="1"/>
</dbReference>
<keyword evidence="8 11" id="KW-0368">Histidine biosynthesis</keyword>
<reference evidence="15" key="1">
    <citation type="journal article" date="2019" name="Int. J. Syst. Evol. Microbiol.">
        <title>The Global Catalogue of Microorganisms (GCM) 10K type strain sequencing project: providing services to taxonomists for standard genome sequencing and annotation.</title>
        <authorList>
            <consortium name="The Broad Institute Genomics Platform"/>
            <consortium name="The Broad Institute Genome Sequencing Center for Infectious Disease"/>
            <person name="Wu L."/>
            <person name="Ma J."/>
        </authorList>
    </citation>
    <scope>NUCLEOTIDE SEQUENCE [LARGE SCALE GENOMIC DNA]</scope>
    <source>
        <strain evidence="15">CGMCC 1.10759</strain>
    </source>
</reference>
<protein>
    <recommendedName>
        <fullName evidence="11">Bifunctional protein FolD</fullName>
    </recommendedName>
    <domain>
        <recommendedName>
            <fullName evidence="11">Methylenetetrahydrofolate dehydrogenase</fullName>
            <ecNumber evidence="11">1.5.1.5</ecNumber>
        </recommendedName>
    </domain>
    <domain>
        <recommendedName>
            <fullName evidence="11">Methenyltetrahydrofolate cyclohydrolase</fullName>
            <ecNumber evidence="11">3.5.4.9</ecNumber>
        </recommendedName>
    </domain>
</protein>
<keyword evidence="9 11" id="KW-0486">Methionine biosynthesis</keyword>
<evidence type="ECO:0000256" key="4">
    <source>
        <dbReference type="ARBA" id="ARBA00022755"/>
    </source>
</evidence>
<dbReference type="EC" id="3.5.4.9" evidence="11"/>
<evidence type="ECO:0000256" key="8">
    <source>
        <dbReference type="ARBA" id="ARBA00023102"/>
    </source>
</evidence>
<keyword evidence="4 11" id="KW-0658">Purine biosynthesis</keyword>
<dbReference type="PANTHER" id="PTHR48099">
    <property type="entry name" value="C-1-TETRAHYDROFOLATE SYNTHASE, CYTOPLASMIC-RELATED"/>
    <property type="match status" value="1"/>
</dbReference>
<keyword evidence="6 11" id="KW-0521">NADP</keyword>
<dbReference type="PANTHER" id="PTHR48099:SF5">
    <property type="entry name" value="C-1-TETRAHYDROFOLATE SYNTHASE, CYTOPLASMIC"/>
    <property type="match status" value="1"/>
</dbReference>
<dbReference type="SUPFAM" id="SSF53223">
    <property type="entry name" value="Aminoacid dehydrogenase-like, N-terminal domain"/>
    <property type="match status" value="1"/>
</dbReference>
<dbReference type="InterPro" id="IPR020630">
    <property type="entry name" value="THF_DH/CycHdrlase_cat_dom"/>
</dbReference>
<comment type="catalytic activity">
    <reaction evidence="11">
        <text>(6R)-5,10-methylene-5,6,7,8-tetrahydrofolate + NADP(+) = (6R)-5,10-methenyltetrahydrofolate + NADPH</text>
        <dbReference type="Rhea" id="RHEA:22812"/>
        <dbReference type="ChEBI" id="CHEBI:15636"/>
        <dbReference type="ChEBI" id="CHEBI:57455"/>
        <dbReference type="ChEBI" id="CHEBI:57783"/>
        <dbReference type="ChEBI" id="CHEBI:58349"/>
        <dbReference type="EC" id="1.5.1.5"/>
    </reaction>
</comment>
<evidence type="ECO:0000256" key="3">
    <source>
        <dbReference type="ARBA" id="ARBA00022605"/>
    </source>
</evidence>
<dbReference type="Pfam" id="PF00763">
    <property type="entry name" value="THF_DHG_CYH"/>
    <property type="match status" value="1"/>
</dbReference>
<accession>A0ABV8SXH1</accession>
<dbReference type="InterPro" id="IPR020867">
    <property type="entry name" value="THF_DH/CycHdrlase_CS"/>
</dbReference>
<evidence type="ECO:0000259" key="13">
    <source>
        <dbReference type="Pfam" id="PF02882"/>
    </source>
</evidence>
<dbReference type="SUPFAM" id="SSF51735">
    <property type="entry name" value="NAD(P)-binding Rossmann-fold domains"/>
    <property type="match status" value="1"/>
</dbReference>
<evidence type="ECO:0000256" key="6">
    <source>
        <dbReference type="ARBA" id="ARBA00022857"/>
    </source>
</evidence>
<keyword evidence="2 11" id="KW-0554">One-carbon metabolism</keyword>
<dbReference type="InterPro" id="IPR046346">
    <property type="entry name" value="Aminoacid_DH-like_N_sf"/>
</dbReference>
<dbReference type="GO" id="GO:0004477">
    <property type="term" value="F:methenyltetrahydrofolate cyclohydrolase activity"/>
    <property type="evidence" value="ECO:0007669"/>
    <property type="project" value="UniProtKB-EC"/>
</dbReference>
<feature type="domain" description="Tetrahydrofolate dehydrogenase/cyclohydrolase catalytic" evidence="12">
    <location>
        <begin position="6"/>
        <end position="121"/>
    </location>
</feature>
<keyword evidence="7 11" id="KW-0560">Oxidoreductase</keyword>
<proteinExistence type="inferred from homology"/>
<evidence type="ECO:0000256" key="2">
    <source>
        <dbReference type="ARBA" id="ARBA00022563"/>
    </source>
</evidence>
<dbReference type="NCBIfam" id="NF008058">
    <property type="entry name" value="PRK10792.1"/>
    <property type="match status" value="1"/>
</dbReference>
<comment type="catalytic activity">
    <reaction evidence="11">
        <text>(6R)-5,10-methenyltetrahydrofolate + H2O = (6R)-10-formyltetrahydrofolate + H(+)</text>
        <dbReference type="Rhea" id="RHEA:23700"/>
        <dbReference type="ChEBI" id="CHEBI:15377"/>
        <dbReference type="ChEBI" id="CHEBI:15378"/>
        <dbReference type="ChEBI" id="CHEBI:57455"/>
        <dbReference type="ChEBI" id="CHEBI:195366"/>
        <dbReference type="EC" id="3.5.4.9"/>
    </reaction>
</comment>
<dbReference type="InterPro" id="IPR036291">
    <property type="entry name" value="NAD(P)-bd_dom_sf"/>
</dbReference>